<evidence type="ECO:0000259" key="11">
    <source>
        <dbReference type="SMART" id="SM00235"/>
    </source>
</evidence>
<dbReference type="InterPro" id="IPR006026">
    <property type="entry name" value="Peptidase_Metallo"/>
</dbReference>
<dbReference type="GO" id="GO:0006508">
    <property type="term" value="P:proteolysis"/>
    <property type="evidence" value="ECO:0007669"/>
    <property type="project" value="UniProtKB-KW"/>
</dbReference>
<dbReference type="GO" id="GO:0030198">
    <property type="term" value="P:extracellular matrix organization"/>
    <property type="evidence" value="ECO:0007669"/>
    <property type="project" value="TreeGrafter"/>
</dbReference>
<name>A0A2G9R9V9_AQUCT</name>
<feature type="binding site" evidence="9">
    <location>
        <position position="106"/>
    </location>
    <ligand>
        <name>Ca(2+)</name>
        <dbReference type="ChEBI" id="CHEBI:29108"/>
        <label>2</label>
    </ligand>
</feature>
<dbReference type="OrthoDB" id="406838at2759"/>
<evidence type="ECO:0000256" key="10">
    <source>
        <dbReference type="PIRSR" id="PIRSR621190-5"/>
    </source>
</evidence>
<dbReference type="Gene3D" id="3.40.390.10">
    <property type="entry name" value="Collagenase (Catalytic Domain)"/>
    <property type="match status" value="1"/>
</dbReference>
<dbReference type="InterPro" id="IPR024079">
    <property type="entry name" value="MetalloPept_cat_dom_sf"/>
</dbReference>
<keyword evidence="9" id="KW-0106">Calcium</keyword>
<feature type="binding site" evidence="9">
    <location>
        <position position="149"/>
    </location>
    <ligand>
        <name>Ca(2+)</name>
        <dbReference type="ChEBI" id="CHEBI:29108"/>
        <label>3</label>
    </ligand>
</feature>
<keyword evidence="5" id="KW-0378">Hydrolase</keyword>
<keyword evidence="7" id="KW-0482">Metalloprotease</keyword>
<feature type="binding site" evidence="9">
    <location>
        <position position="118"/>
    </location>
    <ligand>
        <name>Zn(2+)</name>
        <dbReference type="ChEBI" id="CHEBI:29105"/>
        <label>1</label>
    </ligand>
</feature>
<feature type="binding site" evidence="9">
    <location>
        <position position="140"/>
    </location>
    <ligand>
        <name>Ca(2+)</name>
        <dbReference type="ChEBI" id="CHEBI:29108"/>
        <label>2</label>
    </ligand>
</feature>
<feature type="domain" description="Peptidase metallopeptidase" evidence="11">
    <location>
        <begin position="53"/>
        <end position="161"/>
    </location>
</feature>
<evidence type="ECO:0000256" key="4">
    <source>
        <dbReference type="ARBA" id="ARBA00022729"/>
    </source>
</evidence>
<feature type="binding site" evidence="9">
    <location>
        <position position="146"/>
    </location>
    <ligand>
        <name>Ca(2+)</name>
        <dbReference type="ChEBI" id="CHEBI:29108"/>
        <label>3</label>
    </ligand>
</feature>
<dbReference type="PANTHER" id="PTHR10201:SF125">
    <property type="entry name" value="MATRIX METALLOPROTEINASE-20"/>
    <property type="match status" value="1"/>
</dbReference>
<keyword evidence="4" id="KW-0732">Signal</keyword>
<dbReference type="GO" id="GO:0030574">
    <property type="term" value="P:collagen catabolic process"/>
    <property type="evidence" value="ECO:0007669"/>
    <property type="project" value="TreeGrafter"/>
</dbReference>
<dbReference type="InterPro" id="IPR021190">
    <property type="entry name" value="Pept_M10A"/>
</dbReference>
<comment type="cofactor">
    <cofactor evidence="9">
        <name>Zn(2+)</name>
        <dbReference type="ChEBI" id="CHEBI:29105"/>
    </cofactor>
    <text evidence="9">Binds 2 Zn(2+) ions per subunit.</text>
</comment>
<evidence type="ECO:0000313" key="12">
    <source>
        <dbReference type="EMBL" id="PIO24656.1"/>
    </source>
</evidence>
<dbReference type="PRINTS" id="PR00138">
    <property type="entry name" value="MATRIXIN"/>
</dbReference>
<organism evidence="12 13">
    <name type="scientific">Aquarana catesbeiana</name>
    <name type="common">American bullfrog</name>
    <name type="synonym">Rana catesbeiana</name>
    <dbReference type="NCBI Taxonomy" id="8400"/>
    <lineage>
        <taxon>Eukaryota</taxon>
        <taxon>Metazoa</taxon>
        <taxon>Chordata</taxon>
        <taxon>Craniata</taxon>
        <taxon>Vertebrata</taxon>
        <taxon>Euteleostomi</taxon>
        <taxon>Amphibia</taxon>
        <taxon>Batrachia</taxon>
        <taxon>Anura</taxon>
        <taxon>Neobatrachia</taxon>
        <taxon>Ranoidea</taxon>
        <taxon>Ranidae</taxon>
        <taxon>Aquarana</taxon>
    </lineage>
</organism>
<proteinExistence type="inferred from homology"/>
<dbReference type="PROSITE" id="PS00546">
    <property type="entry name" value="CYSTEINE_SWITCH"/>
    <property type="match status" value="1"/>
</dbReference>
<protein>
    <recommendedName>
        <fullName evidence="11">Peptidase metallopeptidase domain-containing protein</fullName>
    </recommendedName>
</protein>
<feature type="binding site" evidence="9">
    <location>
        <position position="144"/>
    </location>
    <ligand>
        <name>Zn(2+)</name>
        <dbReference type="ChEBI" id="CHEBI:29105"/>
        <label>1</label>
    </ligand>
</feature>
<dbReference type="GO" id="GO:0031012">
    <property type="term" value="C:extracellular matrix"/>
    <property type="evidence" value="ECO:0007669"/>
    <property type="project" value="InterPro"/>
</dbReference>
<comment type="cofactor">
    <cofactor evidence="9">
        <name>Ca(2+)</name>
        <dbReference type="ChEBI" id="CHEBI:29108"/>
    </cofactor>
    <text evidence="9">Can bind about 5 Ca(2+) ions per subunit.</text>
</comment>
<dbReference type="InterPro" id="IPR021158">
    <property type="entry name" value="Pept_M10A_Zn_BS"/>
</dbReference>
<dbReference type="InterPro" id="IPR001818">
    <property type="entry name" value="Pept_M10_metallopeptidase"/>
</dbReference>
<dbReference type="AlphaFoldDB" id="A0A2G9R9V9"/>
<evidence type="ECO:0000313" key="13">
    <source>
        <dbReference type="Proteomes" id="UP000228934"/>
    </source>
</evidence>
<dbReference type="GO" id="GO:0004222">
    <property type="term" value="F:metalloendopeptidase activity"/>
    <property type="evidence" value="ECO:0007669"/>
    <property type="project" value="InterPro"/>
</dbReference>
<dbReference type="Pfam" id="PF01471">
    <property type="entry name" value="PG_binding_1"/>
    <property type="match status" value="1"/>
</dbReference>
<dbReference type="InterPro" id="IPR036365">
    <property type="entry name" value="PGBD-like_sf"/>
</dbReference>
<keyword evidence="6 9" id="KW-0862">Zinc</keyword>
<keyword evidence="8" id="KW-0865">Zymogen</keyword>
<reference evidence="13" key="1">
    <citation type="journal article" date="2017" name="Nat. Commun.">
        <title>The North American bullfrog draft genome provides insight into hormonal regulation of long noncoding RNA.</title>
        <authorList>
            <person name="Hammond S.A."/>
            <person name="Warren R.L."/>
            <person name="Vandervalk B.P."/>
            <person name="Kucuk E."/>
            <person name="Khan H."/>
            <person name="Gibb E.A."/>
            <person name="Pandoh P."/>
            <person name="Kirk H."/>
            <person name="Zhao Y."/>
            <person name="Jones M."/>
            <person name="Mungall A.J."/>
            <person name="Coope R."/>
            <person name="Pleasance S."/>
            <person name="Moore R.A."/>
            <person name="Holt R.A."/>
            <person name="Round J.M."/>
            <person name="Ohora S."/>
            <person name="Walle B.V."/>
            <person name="Veldhoen N."/>
            <person name="Helbing C.C."/>
            <person name="Birol I."/>
        </authorList>
    </citation>
    <scope>NUCLEOTIDE SEQUENCE [LARGE SCALE GENOMIC DNA]</scope>
</reference>
<evidence type="ECO:0000256" key="3">
    <source>
        <dbReference type="ARBA" id="ARBA00022723"/>
    </source>
</evidence>
<feature type="binding site" evidence="9">
    <location>
        <position position="124"/>
    </location>
    <ligand>
        <name>Ca(2+)</name>
        <dbReference type="ChEBI" id="CHEBI:29108"/>
        <label>3</label>
    </ligand>
</feature>
<keyword evidence="2" id="KW-0645">Protease</keyword>
<comment type="similarity">
    <text evidence="1">Belongs to the peptidase M10A family.</text>
</comment>
<evidence type="ECO:0000256" key="7">
    <source>
        <dbReference type="ARBA" id="ARBA00023049"/>
    </source>
</evidence>
<dbReference type="PANTHER" id="PTHR10201">
    <property type="entry name" value="MATRIX METALLOPROTEINASE"/>
    <property type="match status" value="1"/>
</dbReference>
<keyword evidence="3 9" id="KW-0479">Metal-binding</keyword>
<dbReference type="EMBL" id="KV952684">
    <property type="protein sequence ID" value="PIO24656.1"/>
    <property type="molecule type" value="Genomic_DNA"/>
</dbReference>
<dbReference type="SUPFAM" id="SSF55486">
    <property type="entry name" value="Metalloproteases ('zincins'), catalytic domain"/>
    <property type="match status" value="1"/>
</dbReference>
<feature type="binding site" evidence="9">
    <location>
        <position position="142"/>
    </location>
    <ligand>
        <name>Ca(2+)</name>
        <dbReference type="ChEBI" id="CHEBI:29108"/>
        <label>2</label>
    </ligand>
</feature>
<dbReference type="Pfam" id="PF00413">
    <property type="entry name" value="Peptidase_M10"/>
    <property type="match status" value="1"/>
</dbReference>
<sequence>MVTGDILMSRKIKKMQEFFGLHVTGKLDYSTLSVMKKPRCGMPDVADYHLFPGEPKWQKNNLTYRVTKYTPTMSKIEVDRAIDMGLKAWSDAAPLNFVKINQGEADIMVSFESGDHGDSYPFDGPRGTLAHAFAPGEGLGGDTHFDNAELWTSGANGMYII</sequence>
<accession>A0A2G9R9V9</accession>
<feature type="short sequence motif" description="Cysteine switch" evidence="10">
    <location>
        <begin position="38"/>
        <end position="45"/>
    </location>
</feature>
<keyword evidence="13" id="KW-1185">Reference proteome</keyword>
<evidence type="ECO:0000256" key="5">
    <source>
        <dbReference type="ARBA" id="ARBA00022801"/>
    </source>
</evidence>
<gene>
    <name evidence="12" type="ORF">AB205_0164000</name>
</gene>
<feature type="binding site" description="in inhibited form" evidence="9">
    <location>
        <position position="40"/>
    </location>
    <ligand>
        <name>Zn(2+)</name>
        <dbReference type="ChEBI" id="CHEBI:29105"/>
        <label>2</label>
        <note>catalytic</note>
    </ligand>
</feature>
<evidence type="ECO:0000256" key="6">
    <source>
        <dbReference type="ARBA" id="ARBA00022833"/>
    </source>
</evidence>
<dbReference type="InterPro" id="IPR002477">
    <property type="entry name" value="Peptidoglycan-bd-like"/>
</dbReference>
<feature type="binding site" evidence="9">
    <location>
        <position position="131"/>
    </location>
    <ligand>
        <name>Zn(2+)</name>
        <dbReference type="ChEBI" id="CHEBI:29105"/>
        <label>1</label>
    </ligand>
</feature>
<feature type="binding site" evidence="9">
    <location>
        <position position="116"/>
    </location>
    <ligand>
        <name>Zn(2+)</name>
        <dbReference type="ChEBI" id="CHEBI:29105"/>
        <label>1</label>
    </ligand>
</feature>
<feature type="binding site" evidence="9">
    <location>
        <position position="123"/>
    </location>
    <ligand>
        <name>Ca(2+)</name>
        <dbReference type="ChEBI" id="CHEBI:29108"/>
        <label>3</label>
    </ligand>
</feature>
<dbReference type="GO" id="GO:0008270">
    <property type="term" value="F:zinc ion binding"/>
    <property type="evidence" value="ECO:0007669"/>
    <property type="project" value="InterPro"/>
</dbReference>
<feature type="binding site" evidence="9">
    <location>
        <position position="149"/>
    </location>
    <ligand>
        <name>Ca(2+)</name>
        <dbReference type="ChEBI" id="CHEBI:29108"/>
        <label>1</label>
    </ligand>
</feature>
<dbReference type="Proteomes" id="UP000228934">
    <property type="component" value="Unassembled WGS sequence"/>
</dbReference>
<evidence type="ECO:0000256" key="9">
    <source>
        <dbReference type="PIRSR" id="PIRSR621190-2"/>
    </source>
</evidence>
<dbReference type="GO" id="GO:0097186">
    <property type="term" value="P:amelogenesis"/>
    <property type="evidence" value="ECO:0007669"/>
    <property type="project" value="TreeGrafter"/>
</dbReference>
<evidence type="ECO:0000256" key="8">
    <source>
        <dbReference type="ARBA" id="ARBA00023145"/>
    </source>
</evidence>
<evidence type="ECO:0000256" key="1">
    <source>
        <dbReference type="ARBA" id="ARBA00010370"/>
    </source>
</evidence>
<evidence type="ECO:0000256" key="2">
    <source>
        <dbReference type="ARBA" id="ARBA00022670"/>
    </source>
</evidence>
<dbReference type="SUPFAM" id="SSF47090">
    <property type="entry name" value="PGBD-like"/>
    <property type="match status" value="1"/>
</dbReference>
<dbReference type="SMART" id="SM00235">
    <property type="entry name" value="ZnMc"/>
    <property type="match status" value="1"/>
</dbReference>